<dbReference type="Pfam" id="PF04738">
    <property type="entry name" value="Lant_dehydr_N"/>
    <property type="match status" value="1"/>
</dbReference>
<accession>A0A0J7L161</accession>
<reference evidence="3 4" key="1">
    <citation type="journal article" date="2013" name="Int. J. Syst. Evol. Microbiol.">
        <title>Chryseobacterium angstadtii sp. nov., isolated from a newt tank.</title>
        <authorList>
            <person name="Kirk K.E."/>
            <person name="Hoffman J.A."/>
            <person name="Smith K.A."/>
            <person name="Strahan B.L."/>
            <person name="Failor K.C."/>
            <person name="Krebs J.E."/>
            <person name="Gale A.N."/>
            <person name="Do T.D."/>
            <person name="Sontag T.C."/>
            <person name="Batties A.M."/>
            <person name="Mistiszyn K."/>
            <person name="Newman J.D."/>
        </authorList>
    </citation>
    <scope>NUCLEOTIDE SEQUENCE [LARGE SCALE GENOMIC DNA]</scope>
    <source>
        <strain evidence="3 4">KM</strain>
    </source>
</reference>
<evidence type="ECO:0008006" key="5">
    <source>
        <dbReference type="Google" id="ProtNLM"/>
    </source>
</evidence>
<dbReference type="OrthoDB" id="1273722at2"/>
<comment type="caution">
    <text evidence="3">The sequence shown here is derived from an EMBL/GenBank/DDBJ whole genome shotgun (WGS) entry which is preliminary data.</text>
</comment>
<dbReference type="InterPro" id="IPR023809">
    <property type="entry name" value="Thiopep_bacteriocin_synth_dom"/>
</dbReference>
<dbReference type="EMBL" id="LFND01000004">
    <property type="protein sequence ID" value="KMQ62975.1"/>
    <property type="molecule type" value="Genomic_DNA"/>
</dbReference>
<feature type="domain" description="Lantibiotic dehydratase N-terminal" evidence="1">
    <location>
        <begin position="46"/>
        <end position="693"/>
    </location>
</feature>
<sequence length="1036" mass="120855">MNIEFIDKMILRTPVGSIEDLQSIREIKDISTDGLKFIEKTFTGHFRLALLYATKNLFEEIKSVVETQKLSEKIFFSYIKYYVRYCSRSTPFGLFSTYGICDLKEGNDQFSVGIGESEIHMRISLSYIYELSREINGSKNLWKHSFLYPNQTAYGIAEDIRYNELYIKPYSMNYRLASVSTNDVLEYIFSESGQGIYFEDLSGKLQEEGYESEEVEEYLYELIENNVLMMDIFPSPATHNYVEAFIEKLKKIRHSGEIISVKEKETNVDQIIEDIIRLQNDLKINIKASEAGTSENLENLLVNEMQNIDITSFRDGEAEIGSKVFHNVRNTLHSLSYLNSRRKEKDASLTSFIDEFKNKYGESELPLLHVIDPELGIFTDRVSSISTPFLDGILFQTGGGKDYKFTEVDEYLFSKYQHALQFGKHEVTLTKEECSKFKPSYSRVFSQTLNCNMTLFKDDQDQIVTALHGAFGSSALNNMGRFTHGSEKLQKLAEKIVEIEYSNLHESVEYAEIVDLPSLRHGNLVVRENYLKDEILINIPAPSNEGKKTIKLTDITISVRSDEVILRNKNTGKIIVPRLSNSHNFQLQNLSHIYRFLSLIQVQWDCSISFSWGFIESFAKFTPRVKIEKVIVKEAAWNLNQTDLTFLKAKDENLFSEFRKFKEEWKIPDRVYLVEGDNKLLFDLSSEVYIRLLVSMISKRRKITLVEDVVKGSSNVLDSEKRPFYAELLLPVVIQDEKQDFRFKDFSQSRSKLSPLSECLYMNIYTGEQQMDSLIRNELFELNGKLFEKDLITNFFFIRYNENGNHIRLRYFLKNYEVYNDLFALIREAMAKYIEQDIIKEFEITTYKRELERYDYAGIEFSETYFGKESTMVMLLLRELDEIGFEDRWLAGTVFIDQLLDKFAYTLEDKIEFFAQFSGQFNREFNSNSGLTKVITAKYKTNEQLIHSSIGLKNNDLANIYRLFDSFLNSFSLDDLLSEKGREDRDNYVGSLVHMFFNRLLVSQHRKQELVIYNFMLKFYKTQLNKKAAAREIPVL</sequence>
<dbReference type="InterPro" id="IPR006827">
    <property type="entry name" value="Lant_deHydtase_N"/>
</dbReference>
<protein>
    <recommendedName>
        <fullName evidence="5">Lantibiotic dehydratase</fullName>
    </recommendedName>
</protein>
<dbReference type="Proteomes" id="UP000036261">
    <property type="component" value="Unassembled WGS sequence"/>
</dbReference>
<evidence type="ECO:0000259" key="1">
    <source>
        <dbReference type="Pfam" id="PF04738"/>
    </source>
</evidence>
<name>A0A0J7L161_9FLAO</name>
<dbReference type="Pfam" id="PF14028">
    <property type="entry name" value="Lant_dehydr_C"/>
    <property type="match status" value="1"/>
</dbReference>
<feature type="domain" description="Thiopeptide-type bacteriocin biosynthesis" evidence="2">
    <location>
        <begin position="760"/>
        <end position="1020"/>
    </location>
</feature>
<dbReference type="RefSeq" id="WP_048507216.1">
    <property type="nucleotide sequence ID" value="NZ_LFND01000004.1"/>
</dbReference>
<gene>
    <name evidence="3" type="ORF">ACM46_13555</name>
</gene>
<evidence type="ECO:0000313" key="4">
    <source>
        <dbReference type="Proteomes" id="UP000036261"/>
    </source>
</evidence>
<dbReference type="STRING" id="558151.ACM46_13555"/>
<evidence type="ECO:0000259" key="2">
    <source>
        <dbReference type="Pfam" id="PF14028"/>
    </source>
</evidence>
<dbReference type="AlphaFoldDB" id="A0A0J7L161"/>
<dbReference type="NCBIfam" id="TIGR03891">
    <property type="entry name" value="thiopep_ocin"/>
    <property type="match status" value="1"/>
</dbReference>
<keyword evidence="4" id="KW-1185">Reference proteome</keyword>
<evidence type="ECO:0000313" key="3">
    <source>
        <dbReference type="EMBL" id="KMQ62975.1"/>
    </source>
</evidence>
<proteinExistence type="predicted"/>
<dbReference type="PATRIC" id="fig|558151.6.peg.2867"/>
<organism evidence="3 4">
    <name type="scientific">Chryseobacterium angstadtii</name>
    <dbReference type="NCBI Taxonomy" id="558151"/>
    <lineage>
        <taxon>Bacteria</taxon>
        <taxon>Pseudomonadati</taxon>
        <taxon>Bacteroidota</taxon>
        <taxon>Flavobacteriia</taxon>
        <taxon>Flavobacteriales</taxon>
        <taxon>Weeksellaceae</taxon>
        <taxon>Chryseobacterium group</taxon>
        <taxon>Chryseobacterium</taxon>
    </lineage>
</organism>